<dbReference type="AlphaFoldDB" id="A0A1I1E2S6"/>
<sequence length="549" mass="62338">MSTLHKIITSKKALILFNSLLIVVFAAFSLLPAFSQGYFNCSTDGFFHLNRFENVILALQNHHIPSMFNYLVAPSYFSYPGVAISAMYPWIGGFTFIIPRLFISDPYTGLIWGFFLLNLLTIVNTFSLLKSLTNNYWMIWFGTIIYEFNNFHFIDLYTRVAIGECFGYAWMPLVILGLIQIHRGQKKGIFVLGLSMGMLGNSHLLSLMMAICFIIIYEINKVIKKEINLEIIKSLVFASLVALAISAYSLFNILLMYKRATPFITPFLGVTGSNVNDYISQLFTNSMGENLPWSYGIAVVLIQLVLTCLLFTKKVQNSACKSWIISADILFVLTFNIFPWEILKNTPLGLIQFLGRLNAFIVLFIVIAVALYPMQRLTISPKLIITFISLVIIALTFNGSSHVTQIKPSWSNHRDKITQENYKEIVTTRYSFGDYIPKGVLKENLQIKNPKDSRFAITNRTENSIQFLVINDSDANITLPTVLYNHFNYQITDNGKNIKSINNKMVCLNLKKGQHVINVQSDESSHKLLFITSTLSILLTTLVALIKRK</sequence>
<feature type="transmembrane region" description="Helical" evidence="1">
    <location>
        <begin position="135"/>
        <end position="153"/>
    </location>
</feature>
<dbReference type="OrthoDB" id="2257846at2"/>
<keyword evidence="1" id="KW-0812">Transmembrane</keyword>
<protein>
    <recommendedName>
        <fullName evidence="4">Membrane protein YfhO</fullName>
    </recommendedName>
</protein>
<proteinExistence type="predicted"/>
<feature type="transmembrane region" description="Helical" evidence="1">
    <location>
        <begin position="165"/>
        <end position="183"/>
    </location>
</feature>
<feature type="transmembrane region" description="Helical" evidence="1">
    <location>
        <begin position="383"/>
        <end position="401"/>
    </location>
</feature>
<gene>
    <name evidence="2" type="ORF">SAMN05660453_0266</name>
</gene>
<feature type="transmembrane region" description="Helical" evidence="1">
    <location>
        <begin position="110"/>
        <end position="129"/>
    </location>
</feature>
<keyword evidence="1" id="KW-1133">Transmembrane helix</keyword>
<name>A0A1I1E2S6_9LACO</name>
<accession>A0A1I1E2S6</accession>
<evidence type="ECO:0008006" key="4">
    <source>
        <dbReference type="Google" id="ProtNLM"/>
    </source>
</evidence>
<dbReference type="EMBL" id="FOLI01000001">
    <property type="protein sequence ID" value="SFB81481.1"/>
    <property type="molecule type" value="Genomic_DNA"/>
</dbReference>
<feature type="transmembrane region" description="Helical" evidence="1">
    <location>
        <begin position="528"/>
        <end position="546"/>
    </location>
</feature>
<evidence type="ECO:0000256" key="1">
    <source>
        <dbReference type="SAM" id="Phobius"/>
    </source>
</evidence>
<feature type="transmembrane region" description="Helical" evidence="1">
    <location>
        <begin position="349"/>
        <end position="371"/>
    </location>
</feature>
<feature type="transmembrane region" description="Helical" evidence="1">
    <location>
        <begin position="293"/>
        <end position="311"/>
    </location>
</feature>
<keyword evidence="3" id="KW-1185">Reference proteome</keyword>
<keyword evidence="1" id="KW-0472">Membrane</keyword>
<feature type="transmembrane region" description="Helical" evidence="1">
    <location>
        <begin position="235"/>
        <end position="257"/>
    </location>
</feature>
<dbReference type="STRING" id="283737.SAMN05660453_0266"/>
<feature type="transmembrane region" description="Helical" evidence="1">
    <location>
        <begin position="203"/>
        <end position="223"/>
    </location>
</feature>
<evidence type="ECO:0000313" key="3">
    <source>
        <dbReference type="Proteomes" id="UP000199376"/>
    </source>
</evidence>
<evidence type="ECO:0000313" key="2">
    <source>
        <dbReference type="EMBL" id="SFB81481.1"/>
    </source>
</evidence>
<feature type="transmembrane region" description="Helical" evidence="1">
    <location>
        <begin position="12"/>
        <end position="34"/>
    </location>
</feature>
<feature type="transmembrane region" description="Helical" evidence="1">
    <location>
        <begin position="323"/>
        <end position="343"/>
    </location>
</feature>
<feature type="transmembrane region" description="Helical" evidence="1">
    <location>
        <begin position="76"/>
        <end position="98"/>
    </location>
</feature>
<dbReference type="RefSeq" id="WP_091501285.1">
    <property type="nucleotide sequence ID" value="NZ_FOLI01000001.1"/>
</dbReference>
<reference evidence="2 3" key="1">
    <citation type="submission" date="2016-10" db="EMBL/GenBank/DDBJ databases">
        <authorList>
            <person name="de Groot N.N."/>
        </authorList>
    </citation>
    <scope>NUCLEOTIDE SEQUENCE [LARGE SCALE GENOMIC DNA]</scope>
    <source>
        <strain evidence="2 3">DSM 19113</strain>
    </source>
</reference>
<organism evidence="2 3">
    <name type="scientific">Fructobacillus durionis</name>
    <dbReference type="NCBI Taxonomy" id="283737"/>
    <lineage>
        <taxon>Bacteria</taxon>
        <taxon>Bacillati</taxon>
        <taxon>Bacillota</taxon>
        <taxon>Bacilli</taxon>
        <taxon>Lactobacillales</taxon>
        <taxon>Lactobacillaceae</taxon>
        <taxon>Fructobacillus</taxon>
    </lineage>
</organism>
<dbReference type="Proteomes" id="UP000199376">
    <property type="component" value="Unassembled WGS sequence"/>
</dbReference>